<proteinExistence type="predicted"/>
<evidence type="ECO:0000259" key="3">
    <source>
        <dbReference type="Pfam" id="PF08707"/>
    </source>
</evidence>
<dbReference type="Pfam" id="PF08707">
    <property type="entry name" value="PriCT_2"/>
    <property type="match status" value="1"/>
</dbReference>
<feature type="domain" description="Primase C-terminal 2" evidence="3">
    <location>
        <begin position="10"/>
        <end position="80"/>
    </location>
</feature>
<sequence length="908" mass="98804">MTTTNTGLIQSALAFIPAHDRETWLRVGMALKSELGEEGFPLWNDWSANADSYKPGDAKDVWRSVNGSGGVGIATLFHLAKENGYRADLPRPEARPRPPEAPAADRKDKAARQMKAADKAQALWQAAPPCADHPYLTLKGVQGYGVKCFQGELTIGGQNCRGCLLVPIQDGAGKLHSLQFLADDGQKRFLPGGAKQGHFFLIPGGESQPLGDMSRLLMCEGYATGASLHEATGRPVAVAFDSGNLLAVAQGLRQTHPAAALVICADNDTRTPGNPGLRKAQEAARAVNGLLAVPVFADPQSGTDFNDLHRAAGIEAVKAALEQAAAPDAPAAANDSQTAPYFYLDEHNPEPTRRGVWHVGLDKEGNPKAPQHICGVLKVLALTRNADHMGHGYLLEWLDRDNHRHQWAMPAELFKGDGSDVRGYLMSGGLFIAPSLSARNLLSQYIQTQQTPGRVLCVERTGWQDNREKRLVFVTPERTYGPQAASVVYQSDSHMPHGYKSKADLDAWRDRIAACCSGNSRLVFGVSCAFAGALLKLAGDESGGFHFRGNSSLGKSTAQHVACSVWGSREFKQSWRSTINGLEATAAMYNDGLLVLDEIAQAEPRDVGETVYMLANGQGKNRASKSVLPRKLLTWRLLFLSSGEVSLNQHMQAAGRKIRAGQELRLVDIPADTESGHGLVETLHGFASSKDLVEALNQRTGEHYGSAGKAFLEAITRNPEELAREVNERRKRCVEALAPADAGGQVLRVATRFALVAVAGELATEYGITGWPKGEAWRGVKACFDAWLSQRGTVGNLERELLLQQVKAFLEQHGESRFSDLTLDHHTTKTTINRMGYREPDDEGMIYFVLGEAFKEVISGYDKDFVVGVLKDAGWLRTGEGKHVQVRKRLPEGNVRVYCLMGKHIFDD</sequence>
<keyword evidence="5" id="KW-0378">Hydrolase</keyword>
<evidence type="ECO:0000313" key="5">
    <source>
        <dbReference type="EMBL" id="RZU46823.1"/>
    </source>
</evidence>
<dbReference type="GO" id="GO:0004386">
    <property type="term" value="F:helicase activity"/>
    <property type="evidence" value="ECO:0007669"/>
    <property type="project" value="UniProtKB-KW"/>
</dbReference>
<evidence type="ECO:0000256" key="1">
    <source>
        <dbReference type="SAM" id="MobiDB-lite"/>
    </source>
</evidence>
<evidence type="ECO:0000313" key="6">
    <source>
        <dbReference type="Proteomes" id="UP000292423"/>
    </source>
</evidence>
<dbReference type="AlphaFoldDB" id="A0A4Q7ZAB5"/>
<dbReference type="RefSeq" id="WP_130411779.1">
    <property type="nucleotide sequence ID" value="NZ_SHKX01000011.1"/>
</dbReference>
<keyword evidence="5" id="KW-0547">Nucleotide-binding</keyword>
<dbReference type="InterPro" id="IPR014819">
    <property type="entry name" value="PriCT_2"/>
</dbReference>
<dbReference type="InterPro" id="IPR009270">
    <property type="entry name" value="DUF927"/>
</dbReference>
<feature type="domain" description="Toprim" evidence="4">
    <location>
        <begin position="216"/>
        <end position="314"/>
    </location>
</feature>
<feature type="region of interest" description="Disordered" evidence="1">
    <location>
        <begin position="87"/>
        <end position="111"/>
    </location>
</feature>
<dbReference type="Pfam" id="PF06048">
    <property type="entry name" value="DUF927"/>
    <property type="match status" value="1"/>
</dbReference>
<protein>
    <submittedName>
        <fullName evidence="5">Putative DNA primase/helicase</fullName>
    </submittedName>
</protein>
<dbReference type="Pfam" id="PF13362">
    <property type="entry name" value="Toprim_3"/>
    <property type="match status" value="1"/>
</dbReference>
<dbReference type="GO" id="GO:0016817">
    <property type="term" value="F:hydrolase activity, acting on acid anhydrides"/>
    <property type="evidence" value="ECO:0007669"/>
    <property type="project" value="InterPro"/>
</dbReference>
<dbReference type="OrthoDB" id="784829at2"/>
<dbReference type="InterPro" id="IPR006171">
    <property type="entry name" value="TOPRIM_dom"/>
</dbReference>
<dbReference type="CDD" id="cd01029">
    <property type="entry name" value="TOPRIM_primases"/>
    <property type="match status" value="1"/>
</dbReference>
<keyword evidence="6" id="KW-1185">Reference proteome</keyword>
<comment type="caution">
    <text evidence="5">The sequence shown here is derived from an EMBL/GenBank/DDBJ whole genome shotgun (WGS) entry which is preliminary data.</text>
</comment>
<keyword evidence="5" id="KW-0067">ATP-binding</keyword>
<organism evidence="5 6">
    <name type="scientific">Fluviicoccus keumensis</name>
    <dbReference type="NCBI Taxonomy" id="1435465"/>
    <lineage>
        <taxon>Bacteria</taxon>
        <taxon>Pseudomonadati</taxon>
        <taxon>Pseudomonadota</taxon>
        <taxon>Gammaproteobacteria</taxon>
        <taxon>Moraxellales</taxon>
        <taxon>Moraxellaceae</taxon>
        <taxon>Fluviicoccus</taxon>
    </lineage>
</organism>
<gene>
    <name evidence="5" type="ORF">EV700_1206</name>
</gene>
<dbReference type="InterPro" id="IPR034154">
    <property type="entry name" value="TOPRIM_DnaG/twinkle"/>
</dbReference>
<name>A0A4Q7ZAB5_9GAMM</name>
<reference evidence="5 6" key="1">
    <citation type="submission" date="2019-02" db="EMBL/GenBank/DDBJ databases">
        <title>Genomic Encyclopedia of Type Strains, Phase IV (KMG-IV): sequencing the most valuable type-strain genomes for metagenomic binning, comparative biology and taxonomic classification.</title>
        <authorList>
            <person name="Goeker M."/>
        </authorList>
    </citation>
    <scope>NUCLEOTIDE SEQUENCE [LARGE SCALE GENOMIC DNA]</scope>
    <source>
        <strain evidence="5 6">DSM 105135</strain>
    </source>
</reference>
<evidence type="ECO:0000259" key="2">
    <source>
        <dbReference type="Pfam" id="PF06048"/>
    </source>
</evidence>
<keyword evidence="5" id="KW-0347">Helicase</keyword>
<feature type="domain" description="DUF927" evidence="2">
    <location>
        <begin position="353"/>
        <end position="625"/>
    </location>
</feature>
<evidence type="ECO:0000259" key="4">
    <source>
        <dbReference type="Pfam" id="PF13362"/>
    </source>
</evidence>
<dbReference type="EMBL" id="SHKX01000011">
    <property type="protein sequence ID" value="RZU46823.1"/>
    <property type="molecule type" value="Genomic_DNA"/>
</dbReference>
<accession>A0A4Q7ZAB5</accession>
<dbReference type="Proteomes" id="UP000292423">
    <property type="component" value="Unassembled WGS sequence"/>
</dbReference>